<accession>A0ABW1QTA6</accession>
<protein>
    <submittedName>
        <fullName evidence="1">Uncharacterized protein</fullName>
    </submittedName>
</protein>
<organism evidence="1 2">
    <name type="scientific">Nocardioides yefusunii</name>
    <dbReference type="NCBI Taxonomy" id="2500546"/>
    <lineage>
        <taxon>Bacteria</taxon>
        <taxon>Bacillati</taxon>
        <taxon>Actinomycetota</taxon>
        <taxon>Actinomycetes</taxon>
        <taxon>Propionibacteriales</taxon>
        <taxon>Nocardioidaceae</taxon>
        <taxon>Nocardioides</taxon>
    </lineage>
</organism>
<sequence length="147" mass="15608">MGADTLDLPPAERTAVVDGVDAFVDGQSDVLAEPREWAPDDDVRVPGVVGSALTDLMVTSDEYARNGWKVVGEPKVVAQQVVRRDEATGSLVVRVCVDNSDVRVVEKDGSTVPNSAGGGRSLNVVTLFSADSEWVVQTQRVAARPDC</sequence>
<name>A0ABW1QTA6_9ACTN</name>
<dbReference type="EMBL" id="JBHSQI010000002">
    <property type="protein sequence ID" value="MFC6152719.1"/>
    <property type="molecule type" value="Genomic_DNA"/>
</dbReference>
<dbReference type="RefSeq" id="WP_128219631.1">
    <property type="nucleotide sequence ID" value="NZ_CP034929.1"/>
</dbReference>
<reference evidence="2" key="1">
    <citation type="journal article" date="2019" name="Int. J. Syst. Evol. Microbiol.">
        <title>The Global Catalogue of Microorganisms (GCM) 10K type strain sequencing project: providing services to taxonomists for standard genome sequencing and annotation.</title>
        <authorList>
            <consortium name="The Broad Institute Genomics Platform"/>
            <consortium name="The Broad Institute Genome Sequencing Center for Infectious Disease"/>
            <person name="Wu L."/>
            <person name="Ma J."/>
        </authorList>
    </citation>
    <scope>NUCLEOTIDE SEQUENCE [LARGE SCALE GENOMIC DNA]</scope>
    <source>
        <strain evidence="2">DFY28</strain>
    </source>
</reference>
<comment type="caution">
    <text evidence="1">The sequence shown here is derived from an EMBL/GenBank/DDBJ whole genome shotgun (WGS) entry which is preliminary data.</text>
</comment>
<dbReference type="Proteomes" id="UP001596098">
    <property type="component" value="Unassembled WGS sequence"/>
</dbReference>
<keyword evidence="2" id="KW-1185">Reference proteome</keyword>
<gene>
    <name evidence="1" type="ORF">ACFPWU_03445</name>
</gene>
<proteinExistence type="predicted"/>
<evidence type="ECO:0000313" key="2">
    <source>
        <dbReference type="Proteomes" id="UP001596098"/>
    </source>
</evidence>
<evidence type="ECO:0000313" key="1">
    <source>
        <dbReference type="EMBL" id="MFC6152719.1"/>
    </source>
</evidence>